<evidence type="ECO:0000256" key="5">
    <source>
        <dbReference type="ARBA" id="ARBA00023136"/>
    </source>
</evidence>
<evidence type="ECO:0000256" key="3">
    <source>
        <dbReference type="ARBA" id="ARBA00022692"/>
    </source>
</evidence>
<dbReference type="KEGG" id="cpra:CPter91_5400"/>
<feature type="transmembrane region" description="Helical" evidence="6">
    <location>
        <begin position="297"/>
        <end position="313"/>
    </location>
</feature>
<gene>
    <name evidence="7" type="ORF">CPter91_5400</name>
</gene>
<proteinExistence type="predicted"/>
<keyword evidence="3 6" id="KW-0812">Transmembrane</keyword>
<dbReference type="RefSeq" id="WP_061945445.1">
    <property type="nucleotide sequence ID" value="NZ_CP013234.1"/>
</dbReference>
<comment type="subcellular location">
    <subcellularLocation>
        <location evidence="1">Cell membrane</location>
        <topology evidence="1">Multi-pass membrane protein</topology>
    </subcellularLocation>
</comment>
<feature type="transmembrane region" description="Helical" evidence="6">
    <location>
        <begin position="176"/>
        <end position="194"/>
    </location>
</feature>
<dbReference type="PANTHER" id="PTHR23513">
    <property type="entry name" value="INTEGRAL MEMBRANE EFFLUX PROTEIN-RELATED"/>
    <property type="match status" value="1"/>
</dbReference>
<evidence type="ECO:0000256" key="1">
    <source>
        <dbReference type="ARBA" id="ARBA00004651"/>
    </source>
</evidence>
<feature type="transmembrane region" description="Helical" evidence="6">
    <location>
        <begin position="105"/>
        <end position="131"/>
    </location>
</feature>
<organism evidence="7 8">
    <name type="scientific">Collimonas pratensis</name>
    <dbReference type="NCBI Taxonomy" id="279113"/>
    <lineage>
        <taxon>Bacteria</taxon>
        <taxon>Pseudomonadati</taxon>
        <taxon>Pseudomonadota</taxon>
        <taxon>Betaproteobacteria</taxon>
        <taxon>Burkholderiales</taxon>
        <taxon>Oxalobacteraceae</taxon>
        <taxon>Collimonas</taxon>
    </lineage>
</organism>
<feature type="transmembrane region" description="Helical" evidence="6">
    <location>
        <begin position="232"/>
        <end position="254"/>
    </location>
</feature>
<name>A0A127QCH7_9BURK</name>
<dbReference type="Gene3D" id="1.20.1250.20">
    <property type="entry name" value="MFS general substrate transporter like domains"/>
    <property type="match status" value="1"/>
</dbReference>
<dbReference type="SUPFAM" id="SSF103473">
    <property type="entry name" value="MFS general substrate transporter"/>
    <property type="match status" value="1"/>
</dbReference>
<dbReference type="Proteomes" id="UP000074561">
    <property type="component" value="Chromosome"/>
</dbReference>
<dbReference type="PATRIC" id="fig|279113.9.peg.5360"/>
<feature type="transmembrane region" description="Helical" evidence="6">
    <location>
        <begin position="152"/>
        <end position="170"/>
    </location>
</feature>
<dbReference type="AlphaFoldDB" id="A0A127QCH7"/>
<evidence type="ECO:0000256" key="2">
    <source>
        <dbReference type="ARBA" id="ARBA00022475"/>
    </source>
</evidence>
<dbReference type="InterPro" id="IPR011701">
    <property type="entry name" value="MFS"/>
</dbReference>
<dbReference type="EMBL" id="CP013234">
    <property type="protein sequence ID" value="AMP07686.1"/>
    <property type="molecule type" value="Genomic_DNA"/>
</dbReference>
<dbReference type="GO" id="GO:0022857">
    <property type="term" value="F:transmembrane transporter activity"/>
    <property type="evidence" value="ECO:0007669"/>
    <property type="project" value="InterPro"/>
</dbReference>
<evidence type="ECO:0000256" key="4">
    <source>
        <dbReference type="ARBA" id="ARBA00022989"/>
    </source>
</evidence>
<sequence length="433" mass="47773">MNRNAAGKIWLYIAADTFAGVGFRVFQVFCTWLFIQNLKREDQLSNLLIAIWLTTTFLLPVAGVFAERFKKTRILFISCLLGTLSTILLVSLMPSFAEPEQSVKFVPVLVVAGVLLSGFQAAIFPLGAALIPNIVSNESDIQQAYKIKSSMFIVNLIFGPTLGGLVIGIYGGEASLVLAMTAYFLATVCAMTFLRGFNKEYAAVHSGKGYSSLLTDLGNGFMRIIRIAEERVIAMASLLTNMLLTPFIFVILPAKILGHGMTMLDVAMVELALGVGVLFSTTFLISRLQKRWEHHAIASFSTAILSITIVGFGCTNNLYVMFFLAFFLGGSLSIFNVTINAKRAISIPDGYRATMESSLLFLCTVSIPLGLFLTKFLFRHFDPDTTILWSAILVIPPVFLIFCSRPLRNMLNAERDAVPYYVRRYGALFSRGQ</sequence>
<feature type="transmembrane region" description="Helical" evidence="6">
    <location>
        <begin position="319"/>
        <end position="339"/>
    </location>
</feature>
<feature type="transmembrane region" description="Helical" evidence="6">
    <location>
        <begin position="73"/>
        <end position="93"/>
    </location>
</feature>
<evidence type="ECO:0000313" key="7">
    <source>
        <dbReference type="EMBL" id="AMP07686.1"/>
    </source>
</evidence>
<feature type="transmembrane region" description="Helical" evidence="6">
    <location>
        <begin position="387"/>
        <end position="407"/>
    </location>
</feature>
<evidence type="ECO:0000256" key="6">
    <source>
        <dbReference type="SAM" id="Phobius"/>
    </source>
</evidence>
<dbReference type="GO" id="GO:0005886">
    <property type="term" value="C:plasma membrane"/>
    <property type="evidence" value="ECO:0007669"/>
    <property type="project" value="UniProtKB-SubCell"/>
</dbReference>
<reference evidence="7 8" key="1">
    <citation type="submission" date="2015-11" db="EMBL/GenBank/DDBJ databases">
        <title>Exploring the genomic traits of fungus-feeding bacterial genus Collimonas.</title>
        <authorList>
            <person name="Song C."/>
            <person name="Schmidt R."/>
            <person name="de Jager V."/>
            <person name="Krzyzanowska D."/>
            <person name="Jongedijk E."/>
            <person name="Cankar K."/>
            <person name="Beekwilder J."/>
            <person name="van Veen A."/>
            <person name="de Boer W."/>
            <person name="van Veen J.A."/>
            <person name="Garbeva P."/>
        </authorList>
    </citation>
    <scope>NUCLEOTIDE SEQUENCE [LARGE SCALE GENOMIC DNA]</scope>
    <source>
        <strain evidence="7 8">Ter91</strain>
    </source>
</reference>
<evidence type="ECO:0000313" key="8">
    <source>
        <dbReference type="Proteomes" id="UP000074561"/>
    </source>
</evidence>
<keyword evidence="4 6" id="KW-1133">Transmembrane helix</keyword>
<accession>A0A127QCH7</accession>
<keyword evidence="2" id="KW-1003">Cell membrane</keyword>
<feature type="transmembrane region" description="Helical" evidence="6">
    <location>
        <begin position="47"/>
        <end position="66"/>
    </location>
</feature>
<dbReference type="Pfam" id="PF07690">
    <property type="entry name" value="MFS_1"/>
    <property type="match status" value="1"/>
</dbReference>
<feature type="transmembrane region" description="Helical" evidence="6">
    <location>
        <begin position="359"/>
        <end position="381"/>
    </location>
</feature>
<dbReference type="InterPro" id="IPR036259">
    <property type="entry name" value="MFS_trans_sf"/>
</dbReference>
<feature type="transmembrane region" description="Helical" evidence="6">
    <location>
        <begin position="9"/>
        <end position="35"/>
    </location>
</feature>
<dbReference type="STRING" id="279113.CPter91_5400"/>
<dbReference type="PANTHER" id="PTHR23513:SF6">
    <property type="entry name" value="MAJOR FACILITATOR SUPERFAMILY ASSOCIATED DOMAIN-CONTAINING PROTEIN"/>
    <property type="match status" value="1"/>
</dbReference>
<keyword evidence="5 6" id="KW-0472">Membrane</keyword>
<dbReference type="CDD" id="cd06173">
    <property type="entry name" value="MFS_MefA_like"/>
    <property type="match status" value="1"/>
</dbReference>
<protein>
    <submittedName>
        <fullName evidence="7">Major Facilitator Superfamily protein</fullName>
    </submittedName>
</protein>
<feature type="transmembrane region" description="Helical" evidence="6">
    <location>
        <begin position="266"/>
        <end position="285"/>
    </location>
</feature>